<dbReference type="Gene3D" id="2.40.420.20">
    <property type="match status" value="1"/>
</dbReference>
<accession>A0A316H1P1</accession>
<keyword evidence="3" id="KW-0472">Membrane</keyword>
<dbReference type="PANTHER" id="PTHR30469:SF15">
    <property type="entry name" value="HLYD FAMILY OF SECRETION PROTEINS"/>
    <property type="match status" value="1"/>
</dbReference>
<dbReference type="Gene3D" id="2.40.50.100">
    <property type="match status" value="1"/>
</dbReference>
<dbReference type="Gene3D" id="1.10.287.470">
    <property type="entry name" value="Helix hairpin bin"/>
    <property type="match status" value="1"/>
</dbReference>
<evidence type="ECO:0000256" key="3">
    <source>
        <dbReference type="SAM" id="Phobius"/>
    </source>
</evidence>
<dbReference type="InterPro" id="IPR006143">
    <property type="entry name" value="RND_pump_MFP"/>
</dbReference>
<dbReference type="RefSeq" id="WP_245904230.1">
    <property type="nucleotide sequence ID" value="NZ_QGGW01000002.1"/>
</dbReference>
<feature type="domain" description="Multidrug resistance protein MdtA-like barrel-sandwich hybrid" evidence="4">
    <location>
        <begin position="97"/>
        <end position="229"/>
    </location>
</feature>
<dbReference type="Gene3D" id="2.40.30.170">
    <property type="match status" value="1"/>
</dbReference>
<evidence type="ECO:0000313" key="6">
    <source>
        <dbReference type="Proteomes" id="UP000245708"/>
    </source>
</evidence>
<evidence type="ECO:0000259" key="4">
    <source>
        <dbReference type="Pfam" id="PF25917"/>
    </source>
</evidence>
<dbReference type="InterPro" id="IPR058625">
    <property type="entry name" value="MdtA-like_BSH"/>
</dbReference>
<keyword evidence="3" id="KW-0812">Transmembrane</keyword>
<dbReference type="PANTHER" id="PTHR30469">
    <property type="entry name" value="MULTIDRUG RESISTANCE PROTEIN MDTA"/>
    <property type="match status" value="1"/>
</dbReference>
<dbReference type="EMBL" id="QGGW01000002">
    <property type="protein sequence ID" value="PWK61331.1"/>
    <property type="molecule type" value="Genomic_DNA"/>
</dbReference>
<dbReference type="Proteomes" id="UP000245708">
    <property type="component" value="Unassembled WGS sequence"/>
</dbReference>
<dbReference type="GO" id="GO:1990281">
    <property type="term" value="C:efflux pump complex"/>
    <property type="evidence" value="ECO:0007669"/>
    <property type="project" value="TreeGrafter"/>
</dbReference>
<feature type="transmembrane region" description="Helical" evidence="3">
    <location>
        <begin position="43"/>
        <end position="62"/>
    </location>
</feature>
<dbReference type="Pfam" id="PF25917">
    <property type="entry name" value="BSH_RND"/>
    <property type="match status" value="1"/>
</dbReference>
<keyword evidence="3" id="KW-1133">Transmembrane helix</keyword>
<dbReference type="SUPFAM" id="SSF111369">
    <property type="entry name" value="HlyD-like secretion proteins"/>
    <property type="match status" value="1"/>
</dbReference>
<comment type="caution">
    <text evidence="5">The sequence shown here is derived from an EMBL/GenBank/DDBJ whole genome shotgun (WGS) entry which is preliminary data.</text>
</comment>
<dbReference type="GO" id="GO:0015562">
    <property type="term" value="F:efflux transmembrane transporter activity"/>
    <property type="evidence" value="ECO:0007669"/>
    <property type="project" value="TreeGrafter"/>
</dbReference>
<reference evidence="5 6" key="1">
    <citation type="submission" date="2018-05" db="EMBL/GenBank/DDBJ databases">
        <title>Genomic Encyclopedia of Type Strains, Phase IV (KMG-IV): sequencing the most valuable type-strain genomes for metagenomic binning, comparative biology and taxonomic classification.</title>
        <authorList>
            <person name="Goeker M."/>
        </authorList>
    </citation>
    <scope>NUCLEOTIDE SEQUENCE [LARGE SCALE GENOMIC DNA]</scope>
    <source>
        <strain evidence="5 6">DSM 16097</strain>
    </source>
</reference>
<gene>
    <name evidence="5" type="ORF">C7455_10216</name>
</gene>
<evidence type="ECO:0000256" key="1">
    <source>
        <dbReference type="ARBA" id="ARBA00009477"/>
    </source>
</evidence>
<protein>
    <submittedName>
        <fullName evidence="5">Multidrug efflux system membrane fusion protein</fullName>
    </submittedName>
</protein>
<sequence length="389" mass="39965">MAPQVEEHDTDAAAQAPTAAAGLGLPALRTATMPSPSAPARRVWLWAAAALVVAGIGAALYLQPWVARPVAVLVEIVTEGPATRVLAVNGQIAARHSVDVRALVGGRLAEMTMEEGDSVAQGDVLARIDAAGQQASVQQAVAVLDAALIAQARAEDALARAEALGANIARTELEAAGRALQTAMQDVARATAQVDQAQVLFDNHTLRAPMTGTILALYVDPGQAIDPATILMTIADLGDLIVEADVDEAYATRITDGLPALLQLAGEDAPRPGRVDFVSQRVDAATGGLSLRLGFDTRVRAPVGLTVTTNIIVDERAAAMTVPRAAIAETAEGATVFIVSDGIAAARAVTVIDWPAARLIVTDGLVPGEVLITDATGLADGQVVRVAVP</sequence>
<evidence type="ECO:0000256" key="2">
    <source>
        <dbReference type="SAM" id="Coils"/>
    </source>
</evidence>
<keyword evidence="2" id="KW-0175">Coiled coil</keyword>
<feature type="coiled-coil region" evidence="2">
    <location>
        <begin position="154"/>
        <end position="200"/>
    </location>
</feature>
<name>A0A316H1P1_9RHOB</name>
<evidence type="ECO:0000313" key="5">
    <source>
        <dbReference type="EMBL" id="PWK61331.1"/>
    </source>
</evidence>
<keyword evidence="6" id="KW-1185">Reference proteome</keyword>
<proteinExistence type="inferred from homology"/>
<comment type="similarity">
    <text evidence="1">Belongs to the membrane fusion protein (MFP) (TC 8.A.1) family.</text>
</comment>
<dbReference type="AlphaFoldDB" id="A0A316H1P1"/>
<dbReference type="NCBIfam" id="TIGR01730">
    <property type="entry name" value="RND_mfp"/>
    <property type="match status" value="1"/>
</dbReference>
<organism evidence="5 6">
    <name type="scientific">Roseicyclus mahoneyensis</name>
    <dbReference type="NCBI Taxonomy" id="164332"/>
    <lineage>
        <taxon>Bacteria</taxon>
        <taxon>Pseudomonadati</taxon>
        <taxon>Pseudomonadota</taxon>
        <taxon>Alphaproteobacteria</taxon>
        <taxon>Rhodobacterales</taxon>
        <taxon>Roseobacteraceae</taxon>
        <taxon>Roseicyclus</taxon>
    </lineage>
</organism>